<keyword evidence="3" id="KW-1185">Reference proteome</keyword>
<feature type="region of interest" description="Disordered" evidence="1">
    <location>
        <begin position="1"/>
        <end position="28"/>
    </location>
</feature>
<name>A0ABX5A845_RATRA</name>
<evidence type="ECO:0000313" key="2">
    <source>
        <dbReference type="EMBL" id="PPH71367.1"/>
    </source>
</evidence>
<reference evidence="2 3" key="1">
    <citation type="submission" date="2018-02" db="EMBL/GenBank/DDBJ databases">
        <title>Bacteriophage NCPPB3778 and a type I-E CRISPR drive the evolution of the US Biological Select Agent, Rathayibacter toxicus.</title>
        <authorList>
            <person name="Davis E.W.II."/>
            <person name="Tabima J.F."/>
            <person name="Weisberg A.J."/>
            <person name="Lopes L.D."/>
            <person name="Wiseman M.S."/>
            <person name="Wiseman M.S."/>
            <person name="Pupko T."/>
            <person name="Belcher M.S."/>
            <person name="Sechler A.J."/>
            <person name="Tancos M.A."/>
            <person name="Schroeder B.K."/>
            <person name="Murray T.D."/>
            <person name="Luster D.G."/>
            <person name="Schneider W.L."/>
            <person name="Rogers E."/>
            <person name="Andreote F.D."/>
            <person name="Grunwald N.J."/>
            <person name="Putnam M.L."/>
            <person name="Chang J.H."/>
        </authorList>
    </citation>
    <scope>NUCLEOTIDE SEQUENCE [LARGE SCALE GENOMIC DNA]</scope>
    <source>
        <strain evidence="2 3">AY1D6</strain>
    </source>
</reference>
<protein>
    <submittedName>
        <fullName evidence="2">Uncharacterized protein</fullName>
    </submittedName>
</protein>
<feature type="compositionally biased region" description="Polar residues" evidence="1">
    <location>
        <begin position="14"/>
        <end position="28"/>
    </location>
</feature>
<accession>A0ABX5A845</accession>
<sequence>MGVLTSGPAATYVSAESTAASPSGTTSDSSALTFRAVLLGLSEIVVSDDGAGRPRGRVPPIVGDGERL</sequence>
<organism evidence="2 3">
    <name type="scientific">Rathayibacter rathayi</name>
    <name type="common">Corynebacterium rathayi</name>
    <dbReference type="NCBI Taxonomy" id="33887"/>
    <lineage>
        <taxon>Bacteria</taxon>
        <taxon>Bacillati</taxon>
        <taxon>Actinomycetota</taxon>
        <taxon>Actinomycetes</taxon>
        <taxon>Micrococcales</taxon>
        <taxon>Microbacteriaceae</taxon>
        <taxon>Rathayibacter</taxon>
    </lineage>
</organism>
<proteinExistence type="predicted"/>
<evidence type="ECO:0000313" key="3">
    <source>
        <dbReference type="Proteomes" id="UP000239698"/>
    </source>
</evidence>
<dbReference type="Proteomes" id="UP000239698">
    <property type="component" value="Unassembled WGS sequence"/>
</dbReference>
<gene>
    <name evidence="2" type="ORF">C5C40_15070</name>
</gene>
<comment type="caution">
    <text evidence="2">The sequence shown here is derived from an EMBL/GenBank/DDBJ whole genome shotgun (WGS) entry which is preliminary data.</text>
</comment>
<feature type="region of interest" description="Disordered" evidence="1">
    <location>
        <begin position="49"/>
        <end position="68"/>
    </location>
</feature>
<evidence type="ECO:0000256" key="1">
    <source>
        <dbReference type="SAM" id="MobiDB-lite"/>
    </source>
</evidence>
<dbReference type="EMBL" id="PSVT01000057">
    <property type="protein sequence ID" value="PPH71367.1"/>
    <property type="molecule type" value="Genomic_DNA"/>
</dbReference>